<dbReference type="GeneID" id="54467940"/>
<evidence type="ECO:0000313" key="3">
    <source>
        <dbReference type="EMBL" id="KAF2801912.1"/>
    </source>
</evidence>
<reference evidence="3 5" key="1">
    <citation type="journal article" date="2020" name="Stud. Mycol.">
        <title>101 Dothideomycetes genomes: a test case for predicting lifestyles and emergence of pathogens.</title>
        <authorList>
            <person name="Haridas S."/>
            <person name="Albert R."/>
            <person name="Binder M."/>
            <person name="Bloem J."/>
            <person name="Labutti K."/>
            <person name="Salamov A."/>
            <person name="Andreopoulos B."/>
            <person name="Baker S."/>
            <person name="Barry K."/>
            <person name="Bills G."/>
            <person name="Bluhm B."/>
            <person name="Cannon C."/>
            <person name="Castanera R."/>
            <person name="Culley D."/>
            <person name="Daum C."/>
            <person name="Ezra D."/>
            <person name="Gonzalez J."/>
            <person name="Henrissat B."/>
            <person name="Kuo A."/>
            <person name="Liang C."/>
            <person name="Lipzen A."/>
            <person name="Lutzoni F."/>
            <person name="Magnuson J."/>
            <person name="Mondo S."/>
            <person name="Nolan M."/>
            <person name="Ohm R."/>
            <person name="Pangilinan J."/>
            <person name="Park H.-J."/>
            <person name="Ramirez L."/>
            <person name="Alfaro M."/>
            <person name="Sun H."/>
            <person name="Tritt A."/>
            <person name="Yoshinaga Y."/>
            <person name="Zwiers L.-H."/>
            <person name="Turgeon B."/>
            <person name="Goodwin S."/>
            <person name="Spatafora J."/>
            <person name="Crous P."/>
            <person name="Grigoriev I."/>
        </authorList>
    </citation>
    <scope>NUCLEOTIDE SEQUENCE</scope>
    <source>
        <strain evidence="3 5">CBS 304.34</strain>
    </source>
</reference>
<organism evidence="3">
    <name type="scientific">Mytilinidion resinicola</name>
    <dbReference type="NCBI Taxonomy" id="574789"/>
    <lineage>
        <taxon>Eukaryota</taxon>
        <taxon>Fungi</taxon>
        <taxon>Dikarya</taxon>
        <taxon>Ascomycota</taxon>
        <taxon>Pezizomycotina</taxon>
        <taxon>Dothideomycetes</taxon>
        <taxon>Pleosporomycetidae</taxon>
        <taxon>Mytilinidiales</taxon>
        <taxon>Mytilinidiaceae</taxon>
        <taxon>Mytilinidion</taxon>
    </lineage>
</organism>
<dbReference type="OrthoDB" id="20872at2759"/>
<feature type="domain" description="Heterokaryon incompatibility" evidence="1">
    <location>
        <begin position="22"/>
        <end position="109"/>
    </location>
</feature>
<dbReference type="PANTHER" id="PTHR10622:SF10">
    <property type="entry name" value="HET DOMAIN-CONTAINING PROTEIN"/>
    <property type="match status" value="1"/>
</dbReference>
<dbReference type="PANTHER" id="PTHR10622">
    <property type="entry name" value="HET DOMAIN-CONTAINING PROTEIN"/>
    <property type="match status" value="1"/>
</dbReference>
<dbReference type="Proteomes" id="UP000504636">
    <property type="component" value="Unplaced"/>
</dbReference>
<dbReference type="Pfam" id="PF26640">
    <property type="entry name" value="DUF8212"/>
    <property type="match status" value="1"/>
</dbReference>
<protein>
    <submittedName>
        <fullName evidence="3 5">HET-domain-containing protein</fullName>
    </submittedName>
</protein>
<reference evidence="5" key="3">
    <citation type="submission" date="2025-04" db="UniProtKB">
        <authorList>
            <consortium name="RefSeq"/>
        </authorList>
    </citation>
    <scope>IDENTIFICATION</scope>
    <source>
        <strain evidence="5">CBS 304.34</strain>
    </source>
</reference>
<dbReference type="RefSeq" id="XP_033568876.1">
    <property type="nucleotide sequence ID" value="XM_033727047.1"/>
</dbReference>
<evidence type="ECO:0000313" key="4">
    <source>
        <dbReference type="Proteomes" id="UP000504636"/>
    </source>
</evidence>
<reference evidence="5" key="2">
    <citation type="submission" date="2020-04" db="EMBL/GenBank/DDBJ databases">
        <authorList>
            <consortium name="NCBI Genome Project"/>
        </authorList>
    </citation>
    <scope>NUCLEOTIDE SEQUENCE</scope>
    <source>
        <strain evidence="5">CBS 304.34</strain>
    </source>
</reference>
<keyword evidence="4" id="KW-1185">Reference proteome</keyword>
<feature type="domain" description="DUF8212" evidence="2">
    <location>
        <begin position="224"/>
        <end position="247"/>
    </location>
</feature>
<accession>A0A6A6XZG4</accession>
<dbReference type="EMBL" id="MU003726">
    <property type="protein sequence ID" value="KAF2801912.1"/>
    <property type="molecule type" value="Genomic_DNA"/>
</dbReference>
<dbReference type="InterPro" id="IPR058525">
    <property type="entry name" value="DUF8212"/>
</dbReference>
<name>A0A6A6XZG4_9PEZI</name>
<evidence type="ECO:0000313" key="5">
    <source>
        <dbReference type="RefSeq" id="XP_033568876.1"/>
    </source>
</evidence>
<sequence length="350" mass="39493">MRLLDTATVQLKEFVGNGIPPYAILSHTWEDDEVSLQALPTAGHIAPEPAGYTKIKKCCEQAASDGFQYVWIDTCCIDKTNSAKLSEAINSMYRWYWDAVECYAYLADVSLADLSLADFGKRFKGSRWFKRGWTLQELIAPRFVVFFDSRWIEIGTKASLRKEITAITGIPEQVLSTRRFSEYSIAQTMSWASKRQTSRVEDIAYSLLGLFDVNMPMIYGEGSKAFLRLQHEIMRKSSDQSLFAWNTSPFDHYCAHGSGPLAPSPFEFRGCGHIVRSQVNEQSEYSLTNRGLRITLPLLREINREGAAPAVLEYTSSQDIVYGATVIIGLLDCFRPDGTRIGIYLTQVRP</sequence>
<proteinExistence type="predicted"/>
<gene>
    <name evidence="3 5" type="ORF">BDZ99DRAFT_552138</name>
</gene>
<dbReference type="AlphaFoldDB" id="A0A6A6XZG4"/>
<evidence type="ECO:0000259" key="2">
    <source>
        <dbReference type="Pfam" id="PF26640"/>
    </source>
</evidence>
<dbReference type="Pfam" id="PF06985">
    <property type="entry name" value="HET"/>
    <property type="match status" value="1"/>
</dbReference>
<evidence type="ECO:0000259" key="1">
    <source>
        <dbReference type="Pfam" id="PF06985"/>
    </source>
</evidence>
<dbReference type="InterPro" id="IPR010730">
    <property type="entry name" value="HET"/>
</dbReference>